<protein>
    <submittedName>
        <fullName evidence="2">Uncharacterized protein</fullName>
    </submittedName>
</protein>
<dbReference type="EMBL" id="JBEUOH010000004">
    <property type="protein sequence ID" value="KAL0894809.1"/>
    <property type="molecule type" value="Genomic_DNA"/>
</dbReference>
<feature type="compositionally biased region" description="Polar residues" evidence="1">
    <location>
        <begin position="347"/>
        <end position="358"/>
    </location>
</feature>
<feature type="compositionally biased region" description="Basic residues" evidence="1">
    <location>
        <begin position="47"/>
        <end position="64"/>
    </location>
</feature>
<name>A0ABR3IEW0_LOXSC</name>
<evidence type="ECO:0000313" key="3">
    <source>
        <dbReference type="Proteomes" id="UP001549920"/>
    </source>
</evidence>
<gene>
    <name evidence="2" type="ORF">ABMA27_013334</name>
</gene>
<reference evidence="2 3" key="1">
    <citation type="submission" date="2024-06" db="EMBL/GenBank/DDBJ databases">
        <title>A chromosome-level genome assembly of beet webworm, Loxostege sticticalis.</title>
        <authorList>
            <person name="Zhang Y."/>
        </authorList>
    </citation>
    <scope>NUCLEOTIDE SEQUENCE [LARGE SCALE GENOMIC DNA]</scope>
    <source>
        <strain evidence="2">AQ026</strain>
        <tissue evidence="2">Whole body</tissue>
    </source>
</reference>
<evidence type="ECO:0000256" key="1">
    <source>
        <dbReference type="SAM" id="MobiDB-lite"/>
    </source>
</evidence>
<sequence length="450" mass="50974">MDNSNTVQDAREKEAFDQPGPSRPRRRSTSSSSSSSSTESSSSDSSKRKRKRRHRHHKRSKRARRSDARLEQLFKEVSDLRYHLENKEPQIDLDDCISLDHESLDQFFPVTSQVMENVNPIENIAGTLNDSNNFLFDIETKLKDPTIPKSTDVYLNILNNVQHFNSNEWSEVRYADTQKNYCRSPGFVELDANDEIKGYDTLRNLVHNERAYAAMSFCLIKQRECSQNAVKDLLNWLKSPENLNYDLIQDKVIDLFQKGDFTKVSSDLLQLICGHRAETIQMRRDGITNHIRDPLVKAAVRKIAPSHEHLFNADQLTATLEKAGGVKKAFMPLHRSNASASQAAASVNRTAPHPSQGSVDRFVPSQGNFIGGTGHSQFRPYYRGPTQGEQMRPPQGYTSDNRRGASNSRGSFRARPGRQNRHSDQFRSNRRFAAPVPNAKSDAANKKGKS</sequence>
<organism evidence="2 3">
    <name type="scientific">Loxostege sticticalis</name>
    <name type="common">Beet webworm moth</name>
    <dbReference type="NCBI Taxonomy" id="481309"/>
    <lineage>
        <taxon>Eukaryota</taxon>
        <taxon>Metazoa</taxon>
        <taxon>Ecdysozoa</taxon>
        <taxon>Arthropoda</taxon>
        <taxon>Hexapoda</taxon>
        <taxon>Insecta</taxon>
        <taxon>Pterygota</taxon>
        <taxon>Neoptera</taxon>
        <taxon>Endopterygota</taxon>
        <taxon>Lepidoptera</taxon>
        <taxon>Glossata</taxon>
        <taxon>Ditrysia</taxon>
        <taxon>Pyraloidea</taxon>
        <taxon>Crambidae</taxon>
        <taxon>Pyraustinae</taxon>
        <taxon>Loxostege</taxon>
    </lineage>
</organism>
<evidence type="ECO:0000313" key="2">
    <source>
        <dbReference type="EMBL" id="KAL0894809.1"/>
    </source>
</evidence>
<feature type="compositionally biased region" description="Low complexity" evidence="1">
    <location>
        <begin position="29"/>
        <end position="44"/>
    </location>
</feature>
<keyword evidence="3" id="KW-1185">Reference proteome</keyword>
<dbReference type="Proteomes" id="UP001549920">
    <property type="component" value="Unassembled WGS sequence"/>
</dbReference>
<feature type="region of interest" description="Disordered" evidence="1">
    <location>
        <begin position="1"/>
        <end position="69"/>
    </location>
</feature>
<accession>A0ABR3IEW0</accession>
<comment type="caution">
    <text evidence="2">The sequence shown here is derived from an EMBL/GenBank/DDBJ whole genome shotgun (WGS) entry which is preliminary data.</text>
</comment>
<feature type="compositionally biased region" description="Polar residues" evidence="1">
    <location>
        <begin position="396"/>
        <end position="410"/>
    </location>
</feature>
<proteinExistence type="predicted"/>
<feature type="region of interest" description="Disordered" evidence="1">
    <location>
        <begin position="341"/>
        <end position="450"/>
    </location>
</feature>